<dbReference type="AlphaFoldDB" id="A0A7R9JT81"/>
<name>A0A7R9JT81_TIMGE</name>
<feature type="domain" description="Thiamin pyrophosphokinase thiamin-binding" evidence="1">
    <location>
        <begin position="26"/>
        <end position="54"/>
    </location>
</feature>
<dbReference type="GO" id="GO:0009229">
    <property type="term" value="P:thiamine diphosphate biosynthetic process"/>
    <property type="evidence" value="ECO:0007669"/>
    <property type="project" value="InterPro"/>
</dbReference>
<sequence>MTGRLGFESCLGVLTVVSPLHANEDGQSMEFGKLLSTSNTYSDKPVVTVQTDTALTWSMGLGTVDD</sequence>
<protein>
    <recommendedName>
        <fullName evidence="1">Thiamin pyrophosphokinase thiamin-binding domain-containing protein</fullName>
    </recommendedName>
</protein>
<gene>
    <name evidence="2" type="ORF">TGEB3V08_LOCUS2019</name>
</gene>
<organism evidence="2">
    <name type="scientific">Timema genevievae</name>
    <name type="common">Walking stick</name>
    <dbReference type="NCBI Taxonomy" id="629358"/>
    <lineage>
        <taxon>Eukaryota</taxon>
        <taxon>Metazoa</taxon>
        <taxon>Ecdysozoa</taxon>
        <taxon>Arthropoda</taxon>
        <taxon>Hexapoda</taxon>
        <taxon>Insecta</taxon>
        <taxon>Pterygota</taxon>
        <taxon>Neoptera</taxon>
        <taxon>Polyneoptera</taxon>
        <taxon>Phasmatodea</taxon>
        <taxon>Timematodea</taxon>
        <taxon>Timematoidea</taxon>
        <taxon>Timematidae</taxon>
        <taxon>Timema</taxon>
    </lineage>
</organism>
<dbReference type="GO" id="GO:0030975">
    <property type="term" value="F:thiamine binding"/>
    <property type="evidence" value="ECO:0007669"/>
    <property type="project" value="InterPro"/>
</dbReference>
<dbReference type="InterPro" id="IPR007373">
    <property type="entry name" value="Thiamin_PyroPKinase_B1-bd"/>
</dbReference>
<reference evidence="2" key="1">
    <citation type="submission" date="2020-11" db="EMBL/GenBank/DDBJ databases">
        <authorList>
            <person name="Tran Van P."/>
        </authorList>
    </citation>
    <scope>NUCLEOTIDE SEQUENCE</scope>
</reference>
<evidence type="ECO:0000259" key="1">
    <source>
        <dbReference type="Pfam" id="PF04265"/>
    </source>
</evidence>
<dbReference type="Gene3D" id="2.60.120.320">
    <property type="entry name" value="Thiamin pyrophosphokinase, thiamin-binding domain"/>
    <property type="match status" value="1"/>
</dbReference>
<dbReference type="SUPFAM" id="SSF63862">
    <property type="entry name" value="Thiamin pyrophosphokinase, substrate-binding domain"/>
    <property type="match status" value="1"/>
</dbReference>
<dbReference type="EMBL" id="OE839606">
    <property type="protein sequence ID" value="CAD7587866.1"/>
    <property type="molecule type" value="Genomic_DNA"/>
</dbReference>
<proteinExistence type="predicted"/>
<evidence type="ECO:0000313" key="2">
    <source>
        <dbReference type="EMBL" id="CAD7587866.1"/>
    </source>
</evidence>
<dbReference type="Pfam" id="PF04265">
    <property type="entry name" value="TPK_B1_binding"/>
    <property type="match status" value="1"/>
</dbReference>
<dbReference type="InterPro" id="IPR036371">
    <property type="entry name" value="TPK_B1-bd_sf"/>
</dbReference>
<accession>A0A7R9JT81</accession>